<evidence type="ECO:0000313" key="3">
    <source>
        <dbReference type="Proteomes" id="UP000460221"/>
    </source>
</evidence>
<evidence type="ECO:0000256" key="1">
    <source>
        <dbReference type="SAM" id="MobiDB-lite"/>
    </source>
</evidence>
<dbReference type="Proteomes" id="UP000460221">
    <property type="component" value="Unassembled WGS sequence"/>
</dbReference>
<dbReference type="RefSeq" id="WP_154767152.1">
    <property type="nucleotide sequence ID" value="NZ_WLYK01000001.1"/>
</dbReference>
<name>A0A7K1FJ20_9ACTN</name>
<feature type="compositionally biased region" description="Basic and acidic residues" evidence="1">
    <location>
        <begin position="17"/>
        <end position="26"/>
    </location>
</feature>
<dbReference type="AlphaFoldDB" id="A0A7K1FJ20"/>
<sequence>MGIFGSLRRGSGGGKAGPEEPLRGDEPTATWFRPRMDGSYVAPSGERLRFVSWSRVELVPADGSAPATGEYTGAGRFTVQARFERPVIFAVAEPDPGPETEAGTGTPGVADLPPPDHFVARRTDGRDRSTADVRYDFRPAGS</sequence>
<evidence type="ECO:0000313" key="2">
    <source>
        <dbReference type="EMBL" id="MTD13263.1"/>
    </source>
</evidence>
<comment type="caution">
    <text evidence="2">The sequence shown here is derived from an EMBL/GenBank/DDBJ whole genome shotgun (WGS) entry which is preliminary data.</text>
</comment>
<accession>A0A7K1FJ20</accession>
<organism evidence="2 3">
    <name type="scientific">Nakamurella alba</name>
    <dbReference type="NCBI Taxonomy" id="2665158"/>
    <lineage>
        <taxon>Bacteria</taxon>
        <taxon>Bacillati</taxon>
        <taxon>Actinomycetota</taxon>
        <taxon>Actinomycetes</taxon>
        <taxon>Nakamurellales</taxon>
        <taxon>Nakamurellaceae</taxon>
        <taxon>Nakamurella</taxon>
    </lineage>
</organism>
<protein>
    <submittedName>
        <fullName evidence="2">Uncharacterized protein</fullName>
    </submittedName>
</protein>
<feature type="compositionally biased region" description="Basic and acidic residues" evidence="1">
    <location>
        <begin position="118"/>
        <end position="142"/>
    </location>
</feature>
<feature type="compositionally biased region" description="Low complexity" evidence="1">
    <location>
        <begin position="99"/>
        <end position="110"/>
    </location>
</feature>
<feature type="region of interest" description="Disordered" evidence="1">
    <location>
        <begin position="93"/>
        <end position="142"/>
    </location>
</feature>
<feature type="region of interest" description="Disordered" evidence="1">
    <location>
        <begin position="1"/>
        <end position="31"/>
    </location>
</feature>
<gene>
    <name evidence="2" type="ORF">GIS00_04785</name>
</gene>
<proteinExistence type="predicted"/>
<reference evidence="2 3" key="1">
    <citation type="submission" date="2019-11" db="EMBL/GenBank/DDBJ databases">
        <authorList>
            <person name="Jiang L.-Q."/>
        </authorList>
    </citation>
    <scope>NUCLEOTIDE SEQUENCE [LARGE SCALE GENOMIC DNA]</scope>
    <source>
        <strain evidence="2 3">YIM 132087</strain>
    </source>
</reference>
<keyword evidence="3" id="KW-1185">Reference proteome</keyword>
<dbReference type="EMBL" id="WLYK01000001">
    <property type="protein sequence ID" value="MTD13263.1"/>
    <property type="molecule type" value="Genomic_DNA"/>
</dbReference>